<sequence length="46" mass="5221">TPGEGSQTWGRSAVYKREEFEGHKKKGRTWGPSSTQQKERLGGEDR</sequence>
<evidence type="ECO:0000313" key="3">
    <source>
        <dbReference type="Proteomes" id="UP000287033"/>
    </source>
</evidence>
<dbReference type="STRING" id="137246.A0A401TF95"/>
<evidence type="ECO:0000313" key="2">
    <source>
        <dbReference type="EMBL" id="GCC41285.1"/>
    </source>
</evidence>
<accession>A0A401TF95</accession>
<dbReference type="AlphaFoldDB" id="A0A401TF95"/>
<keyword evidence="3" id="KW-1185">Reference proteome</keyword>
<gene>
    <name evidence="2" type="ORF">chiPu_0025219</name>
</gene>
<proteinExistence type="predicted"/>
<dbReference type="OrthoDB" id="339325at2759"/>
<comment type="caution">
    <text evidence="2">The sequence shown here is derived from an EMBL/GenBank/DDBJ whole genome shotgun (WGS) entry which is preliminary data.</text>
</comment>
<reference evidence="2 3" key="1">
    <citation type="journal article" date="2018" name="Nat. Ecol. Evol.">
        <title>Shark genomes provide insights into elasmobranch evolution and the origin of vertebrates.</title>
        <authorList>
            <person name="Hara Y"/>
            <person name="Yamaguchi K"/>
            <person name="Onimaru K"/>
            <person name="Kadota M"/>
            <person name="Koyanagi M"/>
            <person name="Keeley SD"/>
            <person name="Tatsumi K"/>
            <person name="Tanaka K"/>
            <person name="Motone F"/>
            <person name="Kageyama Y"/>
            <person name="Nozu R"/>
            <person name="Adachi N"/>
            <person name="Nishimura O"/>
            <person name="Nakagawa R"/>
            <person name="Tanegashima C"/>
            <person name="Kiyatake I"/>
            <person name="Matsumoto R"/>
            <person name="Murakumo K"/>
            <person name="Nishida K"/>
            <person name="Terakita A"/>
            <person name="Kuratani S"/>
            <person name="Sato K"/>
            <person name="Hyodo S Kuraku.S."/>
        </authorList>
    </citation>
    <scope>NUCLEOTIDE SEQUENCE [LARGE SCALE GENOMIC DNA]</scope>
</reference>
<feature type="non-terminal residue" evidence="2">
    <location>
        <position position="1"/>
    </location>
</feature>
<name>A0A401TF95_CHIPU</name>
<evidence type="ECO:0000256" key="1">
    <source>
        <dbReference type="SAM" id="MobiDB-lite"/>
    </source>
</evidence>
<feature type="compositionally biased region" description="Polar residues" evidence="1">
    <location>
        <begin position="1"/>
        <end position="10"/>
    </location>
</feature>
<dbReference type="EMBL" id="BEZZ01054403">
    <property type="protein sequence ID" value="GCC41285.1"/>
    <property type="molecule type" value="Genomic_DNA"/>
</dbReference>
<organism evidence="2 3">
    <name type="scientific">Chiloscyllium punctatum</name>
    <name type="common">Brownbanded bambooshark</name>
    <name type="synonym">Hemiscyllium punctatum</name>
    <dbReference type="NCBI Taxonomy" id="137246"/>
    <lineage>
        <taxon>Eukaryota</taxon>
        <taxon>Metazoa</taxon>
        <taxon>Chordata</taxon>
        <taxon>Craniata</taxon>
        <taxon>Vertebrata</taxon>
        <taxon>Chondrichthyes</taxon>
        <taxon>Elasmobranchii</taxon>
        <taxon>Galeomorphii</taxon>
        <taxon>Galeoidea</taxon>
        <taxon>Orectolobiformes</taxon>
        <taxon>Hemiscylliidae</taxon>
        <taxon>Chiloscyllium</taxon>
    </lineage>
</organism>
<feature type="region of interest" description="Disordered" evidence="1">
    <location>
        <begin position="1"/>
        <end position="46"/>
    </location>
</feature>
<protein>
    <submittedName>
        <fullName evidence="2">Uncharacterized protein</fullName>
    </submittedName>
</protein>
<dbReference type="Proteomes" id="UP000287033">
    <property type="component" value="Unassembled WGS sequence"/>
</dbReference>
<feature type="compositionally biased region" description="Basic and acidic residues" evidence="1">
    <location>
        <begin position="37"/>
        <end position="46"/>
    </location>
</feature>